<protein>
    <recommendedName>
        <fullName evidence="3">DUF924 domain-containing protein</fullName>
    </recommendedName>
</protein>
<sequence>MAVVVEDAAAVLGFWFGEVPPDKRFAKDPVLDRVIEERFGALREAVLASDADGWRDSPDRLLAAIILLDQFSRNIFRGSGRAFAADPLARSLTLQAFDRGWEDRYAHEQLRFLYLPLAHAEDIEMQALSVARYEALGDPEALRAAREHAEVVRLYGRFPSRNAALARPSTPAEISYLRETTHRW</sequence>
<dbReference type="Gene3D" id="1.25.40.10">
    <property type="entry name" value="Tetratricopeptide repeat domain"/>
    <property type="match status" value="1"/>
</dbReference>
<dbReference type="InterPro" id="IPR010323">
    <property type="entry name" value="DUF924"/>
</dbReference>
<dbReference type="Proteomes" id="UP000180215">
    <property type="component" value="Unassembled WGS sequence"/>
</dbReference>
<reference evidence="1 2" key="1">
    <citation type="submission" date="2016-10" db="EMBL/GenBank/DDBJ databases">
        <title>Draft genome sequence of Methylobacterium extorquens CP3, a seed endophyte of Crotalaria pumila with plant growth-promoting and metal tolerance properties.</title>
        <authorList>
            <person name="Sanchez-Lopez A.S."/>
            <person name="Van Hamme J.D."/>
            <person name="Thijs S."/>
            <person name="Mcammond B.M."/>
            <person name="Stevens V."/>
            <person name="Gonzalez-Chavez M.D.C."/>
            <person name="Vangronsveld J."/>
        </authorList>
    </citation>
    <scope>NUCLEOTIDE SEQUENCE [LARGE SCALE GENOMIC DNA]</scope>
    <source>
        <strain evidence="1 2">CP3</strain>
    </source>
</reference>
<evidence type="ECO:0000313" key="1">
    <source>
        <dbReference type="EMBL" id="OHV17622.1"/>
    </source>
</evidence>
<evidence type="ECO:0008006" key="3">
    <source>
        <dbReference type="Google" id="ProtNLM"/>
    </source>
</evidence>
<dbReference type="InterPro" id="IPR011990">
    <property type="entry name" value="TPR-like_helical_dom_sf"/>
</dbReference>
<dbReference type="SUPFAM" id="SSF48452">
    <property type="entry name" value="TPR-like"/>
    <property type="match status" value="1"/>
</dbReference>
<gene>
    <name evidence="1" type="ORF">BK022_04460</name>
</gene>
<evidence type="ECO:0000313" key="2">
    <source>
        <dbReference type="Proteomes" id="UP000180215"/>
    </source>
</evidence>
<dbReference type="AlphaFoldDB" id="A0A1S1PAI2"/>
<comment type="caution">
    <text evidence="1">The sequence shown here is derived from an EMBL/GenBank/DDBJ whole genome shotgun (WGS) entry which is preliminary data.</text>
</comment>
<name>A0A1S1PAI2_METEX</name>
<dbReference type="Gene3D" id="1.20.58.320">
    <property type="entry name" value="TPR-like"/>
    <property type="match status" value="1"/>
</dbReference>
<dbReference type="Pfam" id="PF06041">
    <property type="entry name" value="DUF924"/>
    <property type="match status" value="1"/>
</dbReference>
<organism evidence="1 2">
    <name type="scientific">Methylorubrum extorquens</name>
    <name type="common">Methylobacterium dichloromethanicum</name>
    <name type="synonym">Methylobacterium extorquens</name>
    <dbReference type="NCBI Taxonomy" id="408"/>
    <lineage>
        <taxon>Bacteria</taxon>
        <taxon>Pseudomonadati</taxon>
        <taxon>Pseudomonadota</taxon>
        <taxon>Alphaproteobacteria</taxon>
        <taxon>Hyphomicrobiales</taxon>
        <taxon>Methylobacteriaceae</taxon>
        <taxon>Methylorubrum</taxon>
    </lineage>
</organism>
<accession>A0A1S1PAI2</accession>
<dbReference type="EMBL" id="MNAO01000029">
    <property type="protein sequence ID" value="OHV17622.1"/>
    <property type="molecule type" value="Genomic_DNA"/>
</dbReference>
<proteinExistence type="predicted"/>